<evidence type="ECO:0000313" key="1">
    <source>
        <dbReference type="EMBL" id="MBR0683659.1"/>
    </source>
</evidence>
<evidence type="ECO:0000313" key="2">
    <source>
        <dbReference type="Proteomes" id="UP001138709"/>
    </source>
</evidence>
<proteinExistence type="predicted"/>
<dbReference type="SUPFAM" id="SSF51197">
    <property type="entry name" value="Clavaminate synthase-like"/>
    <property type="match status" value="1"/>
</dbReference>
<dbReference type="RefSeq" id="WP_211849225.1">
    <property type="nucleotide sequence ID" value="NZ_JAAEDL010000037.1"/>
</dbReference>
<organism evidence="1 2">
    <name type="scientific">Neoroseomonas eburnea</name>
    <dbReference type="NCBI Taxonomy" id="1346889"/>
    <lineage>
        <taxon>Bacteria</taxon>
        <taxon>Pseudomonadati</taxon>
        <taxon>Pseudomonadota</taxon>
        <taxon>Alphaproteobacteria</taxon>
        <taxon>Acetobacterales</taxon>
        <taxon>Acetobacteraceae</taxon>
        <taxon>Neoroseomonas</taxon>
    </lineage>
</organism>
<keyword evidence="2" id="KW-1185">Reference proteome</keyword>
<name>A0A9X9XIX3_9PROT</name>
<reference evidence="1" key="2">
    <citation type="journal article" date="2021" name="Syst. Appl. Microbiol.">
        <title>Roseomonas hellenica sp. nov., isolated from roots of wild-growing Alkanna tinctoria.</title>
        <authorList>
            <person name="Rat A."/>
            <person name="Naranjo H.D."/>
            <person name="Lebbe L."/>
            <person name="Cnockaert M."/>
            <person name="Krigas N."/>
            <person name="Grigoriadou K."/>
            <person name="Maloupa E."/>
            <person name="Willems A."/>
        </authorList>
    </citation>
    <scope>NUCLEOTIDE SEQUENCE</scope>
    <source>
        <strain evidence="1">LMG 31228</strain>
    </source>
</reference>
<keyword evidence="1" id="KW-0223">Dioxygenase</keyword>
<dbReference type="AlphaFoldDB" id="A0A9X9XIX3"/>
<reference evidence="1" key="1">
    <citation type="submission" date="2020-01" db="EMBL/GenBank/DDBJ databases">
        <authorList>
            <person name="Rat A."/>
        </authorList>
    </citation>
    <scope>NUCLEOTIDE SEQUENCE</scope>
    <source>
        <strain evidence="1">LMG 31228</strain>
    </source>
</reference>
<dbReference type="GO" id="GO:0016706">
    <property type="term" value="F:2-oxoglutarate-dependent dioxygenase activity"/>
    <property type="evidence" value="ECO:0007669"/>
    <property type="project" value="UniProtKB-ARBA"/>
</dbReference>
<accession>A0A9X9XIX3</accession>
<dbReference type="InterPro" id="IPR008775">
    <property type="entry name" value="Phytyl_CoA_dOase-like"/>
</dbReference>
<sequence>MPSGAARKPPACLVSPAFLRALLRPRVLSAVSRALGDAAPVFHFTNITQKATGFGSGIAWHRDAANRYITTRRRRFLHVLVCLDAMGPGNDGTGFLPGSHRGAARMAVVPRCRRGTLLLVDPPRGPDREAVTGRSVWSL</sequence>
<dbReference type="Proteomes" id="UP001138709">
    <property type="component" value="Unassembled WGS sequence"/>
</dbReference>
<dbReference type="Gene3D" id="2.60.120.620">
    <property type="entry name" value="q2cbj1_9rhob like domain"/>
    <property type="match status" value="1"/>
</dbReference>
<dbReference type="EMBL" id="JAAEDL010000037">
    <property type="protein sequence ID" value="MBR0683659.1"/>
    <property type="molecule type" value="Genomic_DNA"/>
</dbReference>
<comment type="caution">
    <text evidence="1">The sequence shown here is derived from an EMBL/GenBank/DDBJ whole genome shotgun (WGS) entry which is preliminary data.</text>
</comment>
<gene>
    <name evidence="1" type="ORF">GXW74_24475</name>
</gene>
<keyword evidence="1" id="KW-0560">Oxidoreductase</keyword>
<protein>
    <submittedName>
        <fullName evidence="1">Phytanoyl-CoA dioxygenase family protein</fullName>
    </submittedName>
</protein>
<dbReference type="Pfam" id="PF05721">
    <property type="entry name" value="PhyH"/>
    <property type="match status" value="1"/>
</dbReference>